<evidence type="ECO:0000256" key="9">
    <source>
        <dbReference type="ARBA" id="ARBA00022833"/>
    </source>
</evidence>
<dbReference type="InterPro" id="IPR018162">
    <property type="entry name" value="Ala-tRNA-ligase_IIc_anticod-bd"/>
</dbReference>
<dbReference type="AlphaFoldDB" id="H2Y7J5"/>
<accession>H2Y7J5</accession>
<evidence type="ECO:0000256" key="1">
    <source>
        <dbReference type="ARBA" id="ARBA00008429"/>
    </source>
</evidence>
<evidence type="ECO:0000256" key="3">
    <source>
        <dbReference type="ARBA" id="ARBA00017959"/>
    </source>
</evidence>
<dbReference type="GO" id="GO:0002161">
    <property type="term" value="F:aminoacyl-tRNA deacylase activity"/>
    <property type="evidence" value="ECO:0007669"/>
    <property type="project" value="TreeGrafter"/>
</dbReference>
<reference evidence="18" key="1">
    <citation type="submission" date="2003-08" db="EMBL/GenBank/DDBJ databases">
        <authorList>
            <person name="Birren B."/>
            <person name="Nusbaum C."/>
            <person name="Abebe A."/>
            <person name="Abouelleil A."/>
            <person name="Adekoya E."/>
            <person name="Ait-zahra M."/>
            <person name="Allen N."/>
            <person name="Allen T."/>
            <person name="An P."/>
            <person name="Anderson M."/>
            <person name="Anderson S."/>
            <person name="Arachchi H."/>
            <person name="Armbruster J."/>
            <person name="Bachantsang P."/>
            <person name="Baldwin J."/>
            <person name="Barry A."/>
            <person name="Bayul T."/>
            <person name="Blitshsteyn B."/>
            <person name="Bloom T."/>
            <person name="Blye J."/>
            <person name="Boguslavskiy L."/>
            <person name="Borowsky M."/>
            <person name="Boukhgalter B."/>
            <person name="Brunache A."/>
            <person name="Butler J."/>
            <person name="Calixte N."/>
            <person name="Calvo S."/>
            <person name="Camarata J."/>
            <person name="Campo K."/>
            <person name="Chang J."/>
            <person name="Cheshatsang Y."/>
            <person name="Citroen M."/>
            <person name="Collymore A."/>
            <person name="Considine T."/>
            <person name="Cook A."/>
            <person name="Cooke P."/>
            <person name="Corum B."/>
            <person name="Cuomo C."/>
            <person name="David R."/>
            <person name="Dawoe T."/>
            <person name="Degray S."/>
            <person name="Dodge S."/>
            <person name="Dooley K."/>
            <person name="Dorje P."/>
            <person name="Dorjee K."/>
            <person name="Dorris L."/>
            <person name="Duffey N."/>
            <person name="Dupes A."/>
            <person name="Elkins T."/>
            <person name="Engels R."/>
            <person name="Erickson J."/>
            <person name="Farina A."/>
            <person name="Faro S."/>
            <person name="Ferreira P."/>
            <person name="Fischer H."/>
            <person name="Fitzgerald M."/>
            <person name="Foley K."/>
            <person name="Gage D."/>
            <person name="Galagan J."/>
            <person name="Gearin G."/>
            <person name="Gnerre S."/>
            <person name="Gnirke A."/>
            <person name="Goyette A."/>
            <person name="Graham J."/>
            <person name="Grandbois E."/>
            <person name="Gyaltsen K."/>
            <person name="Hafez N."/>
            <person name="Hagopian D."/>
            <person name="Hagos B."/>
            <person name="Hall J."/>
            <person name="Hatcher B."/>
            <person name="Heller A."/>
            <person name="Higgins H."/>
            <person name="Honan T."/>
            <person name="Horn A."/>
            <person name="Houde N."/>
            <person name="Hughes L."/>
            <person name="Hulme W."/>
            <person name="Husby E."/>
            <person name="Iliev I."/>
            <person name="Jaffe D."/>
            <person name="Jones C."/>
            <person name="Kamal M."/>
            <person name="Kamat A."/>
            <person name="Kamvysselis M."/>
            <person name="Karlsson E."/>
            <person name="Kells C."/>
            <person name="Kieu A."/>
            <person name="Kisner P."/>
            <person name="Kodira C."/>
            <person name="Kulbokas E."/>
            <person name="Labutti K."/>
            <person name="Lama D."/>
            <person name="Landers T."/>
            <person name="Leger J."/>
            <person name="Levine S."/>
            <person name="Lewis D."/>
            <person name="Lewis T."/>
            <person name="Lindblad-toh K."/>
            <person name="Liu X."/>
            <person name="Lokyitsang T."/>
            <person name="Lokyitsang Y."/>
            <person name="Lucien O."/>
            <person name="Lui A."/>
            <person name="Ma L.J."/>
            <person name="Mabbitt R."/>
            <person name="Macdonald J."/>
            <person name="Maclean C."/>
            <person name="Major J."/>
            <person name="Manning J."/>
            <person name="Marabella R."/>
            <person name="Maru K."/>
            <person name="Matthews C."/>
            <person name="Mauceli E."/>
            <person name="Mccarthy M."/>
            <person name="Mcdonough S."/>
            <person name="Mcghee T."/>
            <person name="Meldrim J."/>
            <person name="Meneus L."/>
            <person name="Mesirov J."/>
            <person name="Mihalev A."/>
            <person name="Mihova T."/>
            <person name="Mikkelsen T."/>
            <person name="Mlenga V."/>
            <person name="Moru K."/>
            <person name="Mozes J."/>
            <person name="Mulrain L."/>
            <person name="Munson G."/>
            <person name="Naylor J."/>
            <person name="Newes C."/>
            <person name="Nguyen C."/>
            <person name="Nguyen N."/>
            <person name="Nguyen T."/>
            <person name="Nicol R."/>
            <person name="Nielsen C."/>
            <person name="Nizzari M."/>
            <person name="Norbu C."/>
            <person name="Norbu N."/>
            <person name="O'donnell P."/>
            <person name="Okoawo O."/>
            <person name="O'leary S."/>
            <person name="Omotosho B."/>
            <person name="O'neill K."/>
            <person name="Osman S."/>
            <person name="Parker S."/>
            <person name="Perrin D."/>
            <person name="Phunkhang P."/>
            <person name="Piqani B."/>
            <person name="Purcell S."/>
            <person name="Rachupka T."/>
            <person name="Ramasamy U."/>
            <person name="Rameau R."/>
            <person name="Ray V."/>
            <person name="Raymond C."/>
            <person name="Retta R."/>
            <person name="Richardson S."/>
            <person name="Rise C."/>
            <person name="Rodriguez J."/>
            <person name="Rogers J."/>
            <person name="Rogov P."/>
            <person name="Rutman M."/>
            <person name="Schupbach R."/>
            <person name="Seaman C."/>
            <person name="Settipalli S."/>
            <person name="Sharpe T."/>
            <person name="Sheridan J."/>
            <person name="Sherpa N."/>
            <person name="Shi J."/>
            <person name="Smirnov S."/>
            <person name="Smith C."/>
            <person name="Sougnez C."/>
            <person name="Spencer B."/>
            <person name="Stalker J."/>
            <person name="Stange-thomann N."/>
            <person name="Stavropoulos S."/>
            <person name="Stetson K."/>
            <person name="Stone C."/>
            <person name="Stone S."/>
            <person name="Stubbs M."/>
            <person name="Talamas J."/>
            <person name="Tchuinga P."/>
            <person name="Tenzing P."/>
            <person name="Tesfaye S."/>
            <person name="Theodore J."/>
            <person name="Thoulutsang Y."/>
            <person name="Topham K."/>
            <person name="Towey S."/>
            <person name="Tsamla T."/>
            <person name="Tsomo N."/>
            <person name="Vallee D."/>
            <person name="Vassiliev H."/>
            <person name="Venkataraman V."/>
            <person name="Vinson J."/>
            <person name="Vo A."/>
            <person name="Wade C."/>
            <person name="Wang S."/>
            <person name="Wangchuk T."/>
            <person name="Wangdi T."/>
            <person name="Whittaker C."/>
            <person name="Wilkinson J."/>
            <person name="Wu Y."/>
            <person name="Wyman D."/>
            <person name="Yadav S."/>
            <person name="Yang S."/>
            <person name="Yang X."/>
            <person name="Yeager S."/>
            <person name="Yee E."/>
            <person name="Young G."/>
            <person name="Zainoun J."/>
            <person name="Zembeck L."/>
            <person name="Zimmer A."/>
            <person name="Zody M."/>
            <person name="Lander E."/>
        </authorList>
    </citation>
    <scope>NUCLEOTIDE SEQUENCE [LARGE SCALE GENOMIC DNA]</scope>
</reference>
<evidence type="ECO:0000256" key="14">
    <source>
        <dbReference type="ARBA" id="ARBA00048300"/>
    </source>
</evidence>
<dbReference type="InterPro" id="IPR018163">
    <property type="entry name" value="Thr/Ala-tRNA-synth_IIc_edit"/>
</dbReference>
<evidence type="ECO:0000256" key="8">
    <source>
        <dbReference type="ARBA" id="ARBA00022741"/>
    </source>
</evidence>
<comment type="function">
    <text evidence="15">Catalyzes the attachment of alanine to tRNA(Ala) in a two-step reaction: alanine is first activated by ATP to form Ala-AMP and then transferred to the acceptor end of tRNA(Ala). Also edits incorrectly charged tRNA(Ala) via its editing domain.</text>
</comment>
<dbReference type="Gene3D" id="2.40.30.130">
    <property type="match status" value="1"/>
</dbReference>
<keyword evidence="13 15" id="KW-0030">Aminoacyl-tRNA synthetase</keyword>
<evidence type="ECO:0000259" key="16">
    <source>
        <dbReference type="PROSITE" id="PS50860"/>
    </source>
</evidence>
<sequence length="972" mass="108245">CDMDSSLDSKQLRQIFISFFVERQAHQYVHSSSVVPHDDPTLLFANAGMNQFKSIFLGSISPTDPLAKCKRAVNSQKCIRAGGKHNDLDDVGKDTYHHTFFEMLGCWSFGDYFKRESIKWAWELLTEVLKIPKERLYATYFEGSDEFNLPVDTEVRDLWLQYLPADRILPGNMKDNFWEMGDVGPCGPCTEIHFDRVGGRNAAYLVNQDDPEVLEVWNLVFMQFNREKDGKLKPLAKQHVDTGMGLERLVSVIQGKPSNYDTDMFMPLFKAIQEGTGAREYQGKVGEEDVDGIDMAYRVLADHIRTLTIALSDGGRPDNVGRGYVLRRILRRATRYSVEKLKAKPRFFSSLVHVVVEILGEAFPEICRDPQQVIDIIDEEEEQFLKTLNRGQKILNQKIKNLGSNSKVFPGETAWLLYDTYGFPFDLTQIIAAESGLTVDVASFESSKEKARLVSKGVVQNISDSIALDVHMITDLQQKEFPPTDDSFKYLYSHNENDYNFAPCKASIKAILLEKTFVSSAPSGSECGILLDKTCFYAEQGGQLFDLGYFKKCDDDYTEFTVKNVQVQGGYVLHVGTVAGTIKVNDDVELFIDEKRRESLMKNHSSTHILNFGLRCALGEADQRGSLVAPNRLRFDFTAKKALTTAQIKQTEDVCNAIIDKNEIIYAKPVALDQAKAIQGLRAIFEETYPDPVRVLSVGIPVETLVAEPDCKAAMHTSVELCGGTHLQRSGHAAKLIIISEEAIAKGIRRIVAVSGQEALKAERKANLLDKEFDELKISIEEGLVNNKDQFKMFGKKVSDFIEMLSQASISQWRRDGMRSAAMALKKKIDAVDRGMKESAVKLALARTKDRIQEDPDAEIVVAELETHGNAKSLNEALKMYKSESPQTSVMLFSIDKEASKIICLSQVPTSANAKGLTADGWVQQVAATLNGKGGGKSTSAQAVGQNPAGLNDAIQLAKEFAKTKLSKDANV</sequence>
<evidence type="ECO:0000256" key="2">
    <source>
        <dbReference type="ARBA" id="ARBA00013168"/>
    </source>
</evidence>
<dbReference type="GO" id="GO:0008270">
    <property type="term" value="F:zinc ion binding"/>
    <property type="evidence" value="ECO:0007669"/>
    <property type="project" value="UniProtKB-UniRule"/>
</dbReference>
<dbReference type="CDD" id="cd00673">
    <property type="entry name" value="AlaRS_core"/>
    <property type="match status" value="1"/>
</dbReference>
<feature type="binding site" evidence="15">
    <location>
        <position position="722"/>
    </location>
    <ligand>
        <name>Zn(2+)</name>
        <dbReference type="ChEBI" id="CHEBI:29105"/>
    </ligand>
</feature>
<dbReference type="Pfam" id="PF02272">
    <property type="entry name" value="DHHA1"/>
    <property type="match status" value="1"/>
</dbReference>
<dbReference type="InterPro" id="IPR009000">
    <property type="entry name" value="Transl_B-barrel_sf"/>
</dbReference>
<dbReference type="InParanoid" id="H2Y7J5"/>
<dbReference type="SUPFAM" id="SSF50447">
    <property type="entry name" value="Translation proteins"/>
    <property type="match status" value="1"/>
</dbReference>
<dbReference type="Proteomes" id="UP000007875">
    <property type="component" value="Unassembled WGS sequence"/>
</dbReference>
<dbReference type="eggNOG" id="KOG0188">
    <property type="taxonomic scope" value="Eukaryota"/>
</dbReference>
<keyword evidence="4" id="KW-0963">Cytoplasm</keyword>
<comment type="cofactor">
    <cofactor evidence="15">
        <name>Zn(2+)</name>
        <dbReference type="ChEBI" id="CHEBI:29105"/>
    </cofactor>
    <text evidence="15">Binds 1 zinc ion per subunit.</text>
</comment>
<dbReference type="PROSITE" id="PS50860">
    <property type="entry name" value="AA_TRNA_LIGASE_II_ALA"/>
    <property type="match status" value="1"/>
</dbReference>
<dbReference type="GO" id="GO:0004813">
    <property type="term" value="F:alanine-tRNA ligase activity"/>
    <property type="evidence" value="ECO:0007669"/>
    <property type="project" value="UniProtKB-UniRule"/>
</dbReference>
<keyword evidence="10 15" id="KW-0067">ATP-binding</keyword>
<keyword evidence="18" id="KW-1185">Reference proteome</keyword>
<evidence type="ECO:0000256" key="10">
    <source>
        <dbReference type="ARBA" id="ARBA00022840"/>
    </source>
</evidence>
<dbReference type="GO" id="GO:0000049">
    <property type="term" value="F:tRNA binding"/>
    <property type="evidence" value="ECO:0007669"/>
    <property type="project" value="UniProtKB-KW"/>
</dbReference>
<dbReference type="OMA" id="NKKDNFW"/>
<dbReference type="PANTHER" id="PTHR11777">
    <property type="entry name" value="ALANYL-TRNA SYNTHETASE"/>
    <property type="match status" value="1"/>
</dbReference>
<comment type="subunit">
    <text evidence="15">Monomer.</text>
</comment>
<feature type="binding site" evidence="15">
    <location>
        <position position="726"/>
    </location>
    <ligand>
        <name>Zn(2+)</name>
        <dbReference type="ChEBI" id="CHEBI:29105"/>
    </ligand>
</feature>
<keyword evidence="9 15" id="KW-0862">Zinc</keyword>
<comment type="similarity">
    <text evidence="1">Belongs to the class-II aminoacyl-tRNA synthetase family. Alax-L subfamily.</text>
</comment>
<keyword evidence="6 15" id="KW-0436">Ligase</keyword>
<keyword evidence="5 15" id="KW-0820">tRNA-binding</keyword>
<dbReference type="InterPro" id="IPR003156">
    <property type="entry name" value="DHHA1_dom"/>
</dbReference>
<reference evidence="17" key="2">
    <citation type="submission" date="2025-08" db="UniProtKB">
        <authorList>
            <consortium name="Ensembl"/>
        </authorList>
    </citation>
    <scope>IDENTIFICATION</scope>
</reference>
<dbReference type="HAMAP" id="MF_00036_B">
    <property type="entry name" value="Ala_tRNA_synth_B"/>
    <property type="match status" value="1"/>
</dbReference>
<dbReference type="SMART" id="SM00863">
    <property type="entry name" value="tRNA_SAD"/>
    <property type="match status" value="1"/>
</dbReference>
<evidence type="ECO:0000256" key="7">
    <source>
        <dbReference type="ARBA" id="ARBA00022723"/>
    </source>
</evidence>
<dbReference type="Gene3D" id="3.10.310.40">
    <property type="match status" value="1"/>
</dbReference>
<dbReference type="GO" id="GO:0006419">
    <property type="term" value="P:alanyl-tRNA aminoacylation"/>
    <property type="evidence" value="ECO:0007669"/>
    <property type="project" value="InterPro"/>
</dbReference>
<dbReference type="InterPro" id="IPR002318">
    <property type="entry name" value="Ala-tRNA-lgiase_IIc"/>
</dbReference>
<dbReference type="GO" id="GO:0005524">
    <property type="term" value="F:ATP binding"/>
    <property type="evidence" value="ECO:0007669"/>
    <property type="project" value="UniProtKB-UniRule"/>
</dbReference>
<dbReference type="Pfam" id="PF01411">
    <property type="entry name" value="tRNA-synt_2c"/>
    <property type="match status" value="1"/>
</dbReference>
<dbReference type="FunFam" id="3.30.980.10:FF:000004">
    <property type="entry name" value="Alanine--tRNA ligase, cytoplasmic"/>
    <property type="match status" value="1"/>
</dbReference>
<name>H2Y7J5_CIOSA</name>
<evidence type="ECO:0000256" key="11">
    <source>
        <dbReference type="ARBA" id="ARBA00022884"/>
    </source>
</evidence>
<dbReference type="InterPro" id="IPR018164">
    <property type="entry name" value="Ala-tRNA-synth_IIc_N"/>
</dbReference>
<dbReference type="STRING" id="51511.ENSCSAVP00000001293"/>
<protein>
    <recommendedName>
        <fullName evidence="3">Alanine--tRNA ligase</fullName>
        <ecNumber evidence="2">6.1.1.7</ecNumber>
    </recommendedName>
</protein>
<evidence type="ECO:0000256" key="12">
    <source>
        <dbReference type="ARBA" id="ARBA00022917"/>
    </source>
</evidence>
<dbReference type="InterPro" id="IPR045864">
    <property type="entry name" value="aa-tRNA-synth_II/BPL/LPL"/>
</dbReference>
<organism evidence="17 18">
    <name type="scientific">Ciona savignyi</name>
    <name type="common">Pacific transparent sea squirt</name>
    <dbReference type="NCBI Taxonomy" id="51511"/>
    <lineage>
        <taxon>Eukaryota</taxon>
        <taxon>Metazoa</taxon>
        <taxon>Chordata</taxon>
        <taxon>Tunicata</taxon>
        <taxon>Ascidiacea</taxon>
        <taxon>Phlebobranchia</taxon>
        <taxon>Cionidae</taxon>
        <taxon>Ciona</taxon>
    </lineage>
</organism>
<dbReference type="SUPFAM" id="SSF55186">
    <property type="entry name" value="ThrRS/AlaRS common domain"/>
    <property type="match status" value="1"/>
</dbReference>
<comment type="domain">
    <text evidence="15">Consists of three domains; the N-terminal catalytic domain, the editing domain and the C-terminal C-Ala domain. The editing domain removes incorrectly charged amino acids, while the C-Ala domain, along with tRNA(Ala), serves as a bridge to cooperatively bring together the editing and aminoacylation centers thus stimulating deacylation of misacylated tRNAs.</text>
</comment>
<evidence type="ECO:0000256" key="6">
    <source>
        <dbReference type="ARBA" id="ARBA00022598"/>
    </source>
</evidence>
<keyword evidence="11 15" id="KW-0694">RNA-binding</keyword>
<evidence type="ECO:0000256" key="13">
    <source>
        <dbReference type="ARBA" id="ARBA00023146"/>
    </source>
</evidence>
<dbReference type="FunFam" id="3.30.930.10:FF:000011">
    <property type="entry name" value="Alanine--tRNA ligase, cytoplasmic"/>
    <property type="match status" value="1"/>
</dbReference>
<evidence type="ECO:0000256" key="5">
    <source>
        <dbReference type="ARBA" id="ARBA00022555"/>
    </source>
</evidence>
<proteinExistence type="inferred from homology"/>
<dbReference type="Gene3D" id="3.30.980.10">
    <property type="entry name" value="Threonyl-trna Synthetase, Chain A, domain 2"/>
    <property type="match status" value="1"/>
</dbReference>
<keyword evidence="7 15" id="KW-0479">Metal-binding</keyword>
<dbReference type="Ensembl" id="ENSCSAVT00000001309.1">
    <property type="protein sequence ID" value="ENSCSAVP00000001293.1"/>
    <property type="gene ID" value="ENSCSAVG00000000721.1"/>
</dbReference>
<dbReference type="PANTHER" id="PTHR11777:SF9">
    <property type="entry name" value="ALANINE--TRNA LIGASE, CYTOPLASMIC"/>
    <property type="match status" value="1"/>
</dbReference>
<reference evidence="17" key="3">
    <citation type="submission" date="2025-09" db="UniProtKB">
        <authorList>
            <consortium name="Ensembl"/>
        </authorList>
    </citation>
    <scope>IDENTIFICATION</scope>
</reference>
<dbReference type="FunCoup" id="H2Y7J5">
    <property type="interactions" value="755"/>
</dbReference>
<evidence type="ECO:0000256" key="15">
    <source>
        <dbReference type="HAMAP-Rule" id="MF_03133"/>
    </source>
</evidence>
<evidence type="ECO:0000256" key="4">
    <source>
        <dbReference type="ARBA" id="ARBA00022490"/>
    </source>
</evidence>
<dbReference type="InterPro" id="IPR012947">
    <property type="entry name" value="tRNA_SAD"/>
</dbReference>
<dbReference type="FunFam" id="3.10.310.40:FF:000002">
    <property type="entry name" value="alanine--tRNA ligase, cytoplasmic"/>
    <property type="match status" value="1"/>
</dbReference>
<dbReference type="EC" id="6.1.1.7" evidence="2"/>
<feature type="domain" description="Alanyl-transfer RNA synthetases family profile" evidence="16">
    <location>
        <begin position="7"/>
        <end position="765"/>
    </location>
</feature>
<dbReference type="Gene3D" id="3.30.930.10">
    <property type="entry name" value="Bira Bifunctional Protein, Domain 2"/>
    <property type="match status" value="1"/>
</dbReference>
<comment type="catalytic activity">
    <reaction evidence="14 15">
        <text>tRNA(Ala) + L-alanine + ATP = L-alanyl-tRNA(Ala) + AMP + diphosphate</text>
        <dbReference type="Rhea" id="RHEA:12540"/>
        <dbReference type="Rhea" id="RHEA-COMP:9657"/>
        <dbReference type="Rhea" id="RHEA-COMP:9923"/>
        <dbReference type="ChEBI" id="CHEBI:30616"/>
        <dbReference type="ChEBI" id="CHEBI:33019"/>
        <dbReference type="ChEBI" id="CHEBI:57972"/>
        <dbReference type="ChEBI" id="CHEBI:78442"/>
        <dbReference type="ChEBI" id="CHEBI:78497"/>
        <dbReference type="ChEBI" id="CHEBI:456215"/>
        <dbReference type="EC" id="6.1.1.7"/>
    </reaction>
</comment>
<dbReference type="InterPro" id="IPR018165">
    <property type="entry name" value="Ala-tRNA-synth_IIc_core"/>
</dbReference>
<dbReference type="SUPFAM" id="SSF101353">
    <property type="entry name" value="Putative anticodon-binding domain of alanyl-tRNA synthetase (AlaRS)"/>
    <property type="match status" value="1"/>
</dbReference>
<evidence type="ECO:0000313" key="17">
    <source>
        <dbReference type="Ensembl" id="ENSCSAVP00000001293.1"/>
    </source>
</evidence>
<dbReference type="GeneTree" id="ENSGT00940000157335"/>
<dbReference type="InterPro" id="IPR023033">
    <property type="entry name" value="Ala_tRNA_ligase_euk/bac"/>
</dbReference>
<dbReference type="Pfam" id="PF07973">
    <property type="entry name" value="tRNA_SAD"/>
    <property type="match status" value="1"/>
</dbReference>
<dbReference type="SUPFAM" id="SSF55681">
    <property type="entry name" value="Class II aaRS and biotin synthetases"/>
    <property type="match status" value="1"/>
</dbReference>
<dbReference type="NCBIfam" id="TIGR00344">
    <property type="entry name" value="alaS"/>
    <property type="match status" value="1"/>
</dbReference>
<dbReference type="GO" id="GO:0005739">
    <property type="term" value="C:mitochondrion"/>
    <property type="evidence" value="ECO:0007669"/>
    <property type="project" value="TreeGrafter"/>
</dbReference>
<evidence type="ECO:0000313" key="18">
    <source>
        <dbReference type="Proteomes" id="UP000007875"/>
    </source>
</evidence>
<keyword evidence="8 15" id="KW-0547">Nucleotide-binding</keyword>
<feature type="binding site" evidence="15">
    <location>
        <position position="608"/>
    </location>
    <ligand>
        <name>Zn(2+)</name>
        <dbReference type="ChEBI" id="CHEBI:29105"/>
    </ligand>
</feature>
<dbReference type="PRINTS" id="PR00980">
    <property type="entry name" value="TRNASYNTHALA"/>
</dbReference>
<feature type="binding site" evidence="15">
    <location>
        <position position="604"/>
    </location>
    <ligand>
        <name>Zn(2+)</name>
        <dbReference type="ChEBI" id="CHEBI:29105"/>
    </ligand>
</feature>
<dbReference type="InterPro" id="IPR050058">
    <property type="entry name" value="Ala-tRNA_ligase"/>
</dbReference>
<keyword evidence="12 15" id="KW-0648">Protein biosynthesis</keyword>